<proteinExistence type="predicted"/>
<evidence type="ECO:0000313" key="2">
    <source>
        <dbReference type="WBParaSite" id="Csp11.Scaffold629.g14484.t1"/>
    </source>
</evidence>
<organism evidence="1 2">
    <name type="scientific">Caenorhabditis tropicalis</name>
    <dbReference type="NCBI Taxonomy" id="1561998"/>
    <lineage>
        <taxon>Eukaryota</taxon>
        <taxon>Metazoa</taxon>
        <taxon>Ecdysozoa</taxon>
        <taxon>Nematoda</taxon>
        <taxon>Chromadorea</taxon>
        <taxon>Rhabditida</taxon>
        <taxon>Rhabditina</taxon>
        <taxon>Rhabditomorpha</taxon>
        <taxon>Rhabditoidea</taxon>
        <taxon>Rhabditidae</taxon>
        <taxon>Peloderinae</taxon>
        <taxon>Caenorhabditis</taxon>
    </lineage>
</organism>
<sequence>MHGSKSEYGFRRPTFSFGKPTDFLGTIREETRENVRLIDNFDGIPKKMTTKSKGSIPKKSATFHGLHDLRKCSIDKETKDKENDSNS</sequence>
<dbReference type="Proteomes" id="UP000095282">
    <property type="component" value="Unplaced"/>
</dbReference>
<protein>
    <submittedName>
        <fullName evidence="2">Uncharacterized protein</fullName>
    </submittedName>
</protein>
<keyword evidence="1" id="KW-1185">Reference proteome</keyword>
<dbReference type="WBParaSite" id="Csp11.Scaffold629.g14484.t1">
    <property type="protein sequence ID" value="Csp11.Scaffold629.g14484.t1"/>
    <property type="gene ID" value="Csp11.Scaffold629.g14484"/>
</dbReference>
<dbReference type="AlphaFoldDB" id="A0A1I7U3I6"/>
<evidence type="ECO:0000313" key="1">
    <source>
        <dbReference type="Proteomes" id="UP000095282"/>
    </source>
</evidence>
<dbReference type="eggNOG" id="ENOG502TJ4A">
    <property type="taxonomic scope" value="Eukaryota"/>
</dbReference>
<accession>A0A1I7U3I6</accession>
<reference evidence="2" key="1">
    <citation type="submission" date="2016-11" db="UniProtKB">
        <authorList>
            <consortium name="WormBaseParasite"/>
        </authorList>
    </citation>
    <scope>IDENTIFICATION</scope>
</reference>
<name>A0A1I7U3I6_9PELO</name>